<proteinExistence type="inferred from homology"/>
<dbReference type="NCBIfam" id="TIGR01552">
    <property type="entry name" value="phd_fam"/>
    <property type="match status" value="1"/>
</dbReference>
<dbReference type="SUPFAM" id="SSF143120">
    <property type="entry name" value="YefM-like"/>
    <property type="match status" value="1"/>
</dbReference>
<reference evidence="4" key="1">
    <citation type="submission" date="2017-01" db="EMBL/GenBank/DDBJ databases">
        <authorList>
            <person name="Varghese N."/>
            <person name="Submissions S."/>
        </authorList>
    </citation>
    <scope>NUCLEOTIDE SEQUENCE [LARGE SCALE GENOMIC DNA]</scope>
    <source>
        <strain evidence="4">3bp</strain>
    </source>
</reference>
<organism evidence="3 4">
    <name type="scientific">Cellulosimicrobium aquatile</name>
    <dbReference type="NCBI Taxonomy" id="1612203"/>
    <lineage>
        <taxon>Bacteria</taxon>
        <taxon>Bacillati</taxon>
        <taxon>Actinomycetota</taxon>
        <taxon>Actinomycetes</taxon>
        <taxon>Micrococcales</taxon>
        <taxon>Promicromonosporaceae</taxon>
        <taxon>Cellulosimicrobium</taxon>
    </lineage>
</organism>
<comment type="function">
    <text evidence="2">Antitoxin component of a type II toxin-antitoxin (TA) system.</text>
</comment>
<sequence>MSWQVQDAKQRLSEVLRAAENGPQVITRHGKEIAVVVGIDLYHELAGVRVELADYLLEAPTADDLDLTRDRTPLRELDLGADA</sequence>
<dbReference type="InterPro" id="IPR006442">
    <property type="entry name" value="Antitoxin_Phd/YefM"/>
</dbReference>
<evidence type="ECO:0000256" key="2">
    <source>
        <dbReference type="RuleBase" id="RU362080"/>
    </source>
</evidence>
<protein>
    <recommendedName>
        <fullName evidence="2">Antitoxin</fullName>
    </recommendedName>
</protein>
<evidence type="ECO:0000313" key="4">
    <source>
        <dbReference type="Proteomes" id="UP000186235"/>
    </source>
</evidence>
<dbReference type="InterPro" id="IPR036165">
    <property type="entry name" value="YefM-like_sf"/>
</dbReference>
<dbReference type="EMBL" id="FTMI01000003">
    <property type="protein sequence ID" value="SIQ25235.1"/>
    <property type="molecule type" value="Genomic_DNA"/>
</dbReference>
<dbReference type="RefSeq" id="WP_021483664.1">
    <property type="nucleotide sequence ID" value="NZ_FTMI01000003.1"/>
</dbReference>
<name>A0A1N6R8Q3_9MICO</name>
<accession>A0A1N6R8Q3</accession>
<evidence type="ECO:0000256" key="1">
    <source>
        <dbReference type="ARBA" id="ARBA00009981"/>
    </source>
</evidence>
<dbReference type="Proteomes" id="UP000186235">
    <property type="component" value="Unassembled WGS sequence"/>
</dbReference>
<evidence type="ECO:0000313" key="3">
    <source>
        <dbReference type="EMBL" id="SIQ25235.1"/>
    </source>
</evidence>
<keyword evidence="4" id="KW-1185">Reference proteome</keyword>
<comment type="similarity">
    <text evidence="1 2">Belongs to the phD/YefM antitoxin family.</text>
</comment>
<dbReference type="Gene3D" id="3.40.1620.10">
    <property type="entry name" value="YefM-like domain"/>
    <property type="match status" value="1"/>
</dbReference>
<dbReference type="Pfam" id="PF02604">
    <property type="entry name" value="PhdYeFM_antitox"/>
    <property type="match status" value="1"/>
</dbReference>
<dbReference type="AlphaFoldDB" id="A0A1N6R8Q3"/>
<gene>
    <name evidence="3" type="ORF">SAMN05518682_1769</name>
</gene>